<proteinExistence type="predicted"/>
<evidence type="ECO:0000259" key="3">
    <source>
        <dbReference type="Pfam" id="PF00496"/>
    </source>
</evidence>
<evidence type="ECO:0000313" key="4">
    <source>
        <dbReference type="EMBL" id="MFC7089929.1"/>
    </source>
</evidence>
<evidence type="ECO:0000313" key="5">
    <source>
        <dbReference type="Proteomes" id="UP001596411"/>
    </source>
</evidence>
<protein>
    <submittedName>
        <fullName evidence="4">Extracellular solute-binding protein</fullName>
    </submittedName>
</protein>
<name>A0ABW2EVC1_9GAMM</name>
<dbReference type="PANTHER" id="PTHR30290">
    <property type="entry name" value="PERIPLASMIC BINDING COMPONENT OF ABC TRANSPORTER"/>
    <property type="match status" value="1"/>
</dbReference>
<feature type="signal peptide" evidence="2">
    <location>
        <begin position="1"/>
        <end position="31"/>
    </location>
</feature>
<dbReference type="Gene3D" id="3.10.105.10">
    <property type="entry name" value="Dipeptide-binding Protein, Domain 3"/>
    <property type="match status" value="1"/>
</dbReference>
<reference evidence="5" key="1">
    <citation type="journal article" date="2019" name="Int. J. Syst. Evol. Microbiol.">
        <title>The Global Catalogue of Microorganisms (GCM) 10K type strain sequencing project: providing services to taxonomists for standard genome sequencing and annotation.</title>
        <authorList>
            <consortium name="The Broad Institute Genomics Platform"/>
            <consortium name="The Broad Institute Genome Sequencing Center for Infectious Disease"/>
            <person name="Wu L."/>
            <person name="Ma J."/>
        </authorList>
    </citation>
    <scope>NUCLEOTIDE SEQUENCE [LARGE SCALE GENOMIC DNA]</scope>
    <source>
        <strain evidence="5">CGMCC 1.13666</strain>
    </source>
</reference>
<keyword evidence="1 2" id="KW-0732">Signal</keyword>
<dbReference type="InterPro" id="IPR000914">
    <property type="entry name" value="SBP_5_dom"/>
</dbReference>
<gene>
    <name evidence="4" type="ORF">ACFQH5_10280</name>
</gene>
<dbReference type="Gene3D" id="3.40.190.10">
    <property type="entry name" value="Periplasmic binding protein-like II"/>
    <property type="match status" value="1"/>
</dbReference>
<dbReference type="CDD" id="cd08497">
    <property type="entry name" value="MbnE-like"/>
    <property type="match status" value="1"/>
</dbReference>
<sequence length="616" mass="69811">MLGISTLRSGRFALPLLCLAWLCAIAIPAQGNPPTPVHGLALYGEPALPADFSHFSYVDPEAPRGGSLTRAAVGDSFDSTNPFILRGTPAAGLGQTYDSLTTANPDEPFSVYGLIAETLLLDPERRWIEYALRPEARFHDGEPITAEDVAFSFELLMEEGTPSYRSYYAEVSGVEVLDAHRVRFSFVENASRELPLIIGELPILPRHYWEARDFTHPDLEAHPGSGPYRIARVDPGRRIVYERVEDYWGEALPVNRGRHNIDRLVYDYFRDRDIAMEAFKAGLLDLRIDARAATWATGYDFPAYRDGSVRRLTIPDGTPATLQGYVFNLRKPRFQDPRVREALSLTFDFPWLNANLFYDSYARTQSAFQNSELAAEGLPSEAELALLEPLREHLDPRVFSEPMPLAEPEGLRERLRRAHDLLLEAGYVYRDRRLVHGDSGEPLRLEMLLFDTGMERVAQPMLRNMARLGVETSIRIVDVNQYLNRLRSFDFDMVTAQFPQSNNPGNEQRSYWTSEAAEIPLARNLMGLADPAVDALVEGLIRAESREALIAYTRALDRVLRLSFAVIPHYHSGETRLALWDKFGHPDPFPRYGNDFAAWWVDPEKSAEITRRQRGR</sequence>
<dbReference type="PANTHER" id="PTHR30290:SF64">
    <property type="entry name" value="ABC TRANSPORTER PERIPLASMIC BINDING PROTEIN"/>
    <property type="match status" value="1"/>
</dbReference>
<dbReference type="SUPFAM" id="SSF53850">
    <property type="entry name" value="Periplasmic binding protein-like II"/>
    <property type="match status" value="1"/>
</dbReference>
<dbReference type="InterPro" id="IPR030678">
    <property type="entry name" value="Peptide/Ni-bd"/>
</dbReference>
<dbReference type="InterPro" id="IPR039424">
    <property type="entry name" value="SBP_5"/>
</dbReference>
<dbReference type="RefSeq" id="WP_346062354.1">
    <property type="nucleotide sequence ID" value="NZ_BAAADR010000010.1"/>
</dbReference>
<evidence type="ECO:0000256" key="2">
    <source>
        <dbReference type="SAM" id="SignalP"/>
    </source>
</evidence>
<comment type="caution">
    <text evidence="4">The sequence shown here is derived from an EMBL/GenBank/DDBJ whole genome shotgun (WGS) entry which is preliminary data.</text>
</comment>
<evidence type="ECO:0000256" key="1">
    <source>
        <dbReference type="ARBA" id="ARBA00022729"/>
    </source>
</evidence>
<dbReference type="PIRSF" id="PIRSF002741">
    <property type="entry name" value="MppA"/>
    <property type="match status" value="1"/>
</dbReference>
<feature type="chain" id="PRO_5045299581" evidence="2">
    <location>
        <begin position="32"/>
        <end position="616"/>
    </location>
</feature>
<dbReference type="Pfam" id="PF00496">
    <property type="entry name" value="SBP_bac_5"/>
    <property type="match status" value="1"/>
</dbReference>
<feature type="domain" description="Solute-binding protein family 5" evidence="3">
    <location>
        <begin position="113"/>
        <end position="515"/>
    </location>
</feature>
<accession>A0ABW2EVC1</accession>
<keyword evidence="5" id="KW-1185">Reference proteome</keyword>
<organism evidence="4 5">
    <name type="scientific">Halomonas salifodinae</name>
    <dbReference type="NCBI Taxonomy" id="438745"/>
    <lineage>
        <taxon>Bacteria</taxon>
        <taxon>Pseudomonadati</taxon>
        <taxon>Pseudomonadota</taxon>
        <taxon>Gammaproteobacteria</taxon>
        <taxon>Oceanospirillales</taxon>
        <taxon>Halomonadaceae</taxon>
        <taxon>Halomonas</taxon>
    </lineage>
</organism>
<dbReference type="EMBL" id="JBHSZP010000016">
    <property type="protein sequence ID" value="MFC7089929.1"/>
    <property type="molecule type" value="Genomic_DNA"/>
</dbReference>
<dbReference type="Proteomes" id="UP001596411">
    <property type="component" value="Unassembled WGS sequence"/>
</dbReference>